<feature type="transmembrane region" description="Helical" evidence="6">
    <location>
        <begin position="259"/>
        <end position="283"/>
    </location>
</feature>
<dbReference type="GO" id="GO:0015990">
    <property type="term" value="P:electron transport coupled proton transport"/>
    <property type="evidence" value="ECO:0007669"/>
    <property type="project" value="InterPro"/>
</dbReference>
<gene>
    <name evidence="8" type="primary">ctaD</name>
    <name evidence="8" type="ORF">KEU06_04155</name>
</gene>
<protein>
    <recommendedName>
        <fullName evidence="6">Cytochrome c oxidase subunit 1</fullName>
        <ecNumber evidence="6">7.1.1.9</ecNumber>
    </recommendedName>
</protein>
<dbReference type="EMBL" id="JAGWCR010000002">
    <property type="protein sequence ID" value="MBS3647822.1"/>
    <property type="molecule type" value="Genomic_DNA"/>
</dbReference>
<dbReference type="InterPro" id="IPR036927">
    <property type="entry name" value="Cyt_c_oxase-like_su1_sf"/>
</dbReference>
<evidence type="ECO:0000256" key="5">
    <source>
        <dbReference type="ARBA" id="ARBA00047816"/>
    </source>
</evidence>
<feature type="transmembrane region" description="Helical" evidence="6">
    <location>
        <begin position="405"/>
        <end position="425"/>
    </location>
</feature>
<feature type="transmembrane region" description="Helical" evidence="6">
    <location>
        <begin position="210"/>
        <end position="239"/>
    </location>
</feature>
<name>A0A942I1E5_9HYPH</name>
<dbReference type="GO" id="GO:0046872">
    <property type="term" value="F:metal ion binding"/>
    <property type="evidence" value="ECO:0007669"/>
    <property type="project" value="UniProtKB-KW"/>
</dbReference>
<dbReference type="Pfam" id="PF00115">
    <property type="entry name" value="COX1"/>
    <property type="match status" value="1"/>
</dbReference>
<evidence type="ECO:0000313" key="8">
    <source>
        <dbReference type="EMBL" id="MBS3647822.1"/>
    </source>
</evidence>
<comment type="subcellular location">
    <subcellularLocation>
        <location evidence="6">Cell membrane</location>
        <topology evidence="6">Multi-pass membrane protein</topology>
    </subcellularLocation>
</comment>
<dbReference type="NCBIfam" id="TIGR02891">
    <property type="entry name" value="CtaD_CoxA"/>
    <property type="match status" value="1"/>
</dbReference>
<comment type="catalytic activity">
    <reaction evidence="5 6">
        <text>4 Fe(II)-[cytochrome c] + O2 + 8 H(+)(in) = 4 Fe(III)-[cytochrome c] + 2 H2O + 4 H(+)(out)</text>
        <dbReference type="Rhea" id="RHEA:11436"/>
        <dbReference type="Rhea" id="RHEA-COMP:10350"/>
        <dbReference type="Rhea" id="RHEA-COMP:14399"/>
        <dbReference type="ChEBI" id="CHEBI:15377"/>
        <dbReference type="ChEBI" id="CHEBI:15378"/>
        <dbReference type="ChEBI" id="CHEBI:15379"/>
        <dbReference type="ChEBI" id="CHEBI:29033"/>
        <dbReference type="ChEBI" id="CHEBI:29034"/>
        <dbReference type="EC" id="7.1.1.9"/>
    </reaction>
</comment>
<keyword evidence="4 6" id="KW-0186">Copper</keyword>
<dbReference type="AlphaFoldDB" id="A0A942I1E5"/>
<comment type="similarity">
    <text evidence="6">Belongs to the heme-copper respiratory oxidase family.</text>
</comment>
<dbReference type="PANTHER" id="PTHR10422">
    <property type="entry name" value="CYTOCHROME C OXIDASE SUBUNIT 1"/>
    <property type="match status" value="1"/>
</dbReference>
<dbReference type="Proteomes" id="UP000680348">
    <property type="component" value="Unassembled WGS sequence"/>
</dbReference>
<keyword evidence="3 6" id="KW-0408">Iron</keyword>
<comment type="pathway">
    <text evidence="1 6">Energy metabolism; oxidative phosphorylation.</text>
</comment>
<feature type="domain" description="Cytochrome oxidase subunit I profile" evidence="7">
    <location>
        <begin position="30"/>
        <end position="542"/>
    </location>
</feature>
<feature type="transmembrane region" description="Helical" evidence="6">
    <location>
        <begin position="597"/>
        <end position="616"/>
    </location>
</feature>
<organism evidence="8 9">
    <name type="scientific">Pseudaminobacter soli</name>
    <name type="common">ex Zhang et al. 2022</name>
    <dbReference type="NCBI Taxonomy" id="2831468"/>
    <lineage>
        <taxon>Bacteria</taxon>
        <taxon>Pseudomonadati</taxon>
        <taxon>Pseudomonadota</taxon>
        <taxon>Alphaproteobacteria</taxon>
        <taxon>Hyphomicrobiales</taxon>
        <taxon>Phyllobacteriaceae</taxon>
        <taxon>Pseudaminobacter</taxon>
    </lineage>
</organism>
<feature type="transmembrane region" description="Helical" evidence="6">
    <location>
        <begin position="329"/>
        <end position="353"/>
    </location>
</feature>
<dbReference type="PRINTS" id="PR01165">
    <property type="entry name" value="CYCOXIDASEI"/>
</dbReference>
<evidence type="ECO:0000259" key="7">
    <source>
        <dbReference type="PROSITE" id="PS50855"/>
    </source>
</evidence>
<evidence type="ECO:0000256" key="6">
    <source>
        <dbReference type="RuleBase" id="RU363061"/>
    </source>
</evidence>
<feature type="transmembrane region" description="Helical" evidence="6">
    <location>
        <begin position="437"/>
        <end position="458"/>
    </location>
</feature>
<keyword evidence="6" id="KW-0249">Electron transport</keyword>
<dbReference type="Gene3D" id="1.20.210.10">
    <property type="entry name" value="Cytochrome c oxidase-like, subunit I domain"/>
    <property type="match status" value="1"/>
</dbReference>
<keyword evidence="6" id="KW-1133">Transmembrane helix</keyword>
<keyword evidence="6" id="KW-0349">Heme</keyword>
<keyword evidence="9" id="KW-1185">Reference proteome</keyword>
<comment type="caution">
    <text evidence="8">The sequence shown here is derived from an EMBL/GenBank/DDBJ whole genome shotgun (WGS) entry which is preliminary data.</text>
</comment>
<evidence type="ECO:0000256" key="2">
    <source>
        <dbReference type="ARBA" id="ARBA00022660"/>
    </source>
</evidence>
<dbReference type="GO" id="GO:0009060">
    <property type="term" value="P:aerobic respiration"/>
    <property type="evidence" value="ECO:0007669"/>
    <property type="project" value="InterPro"/>
</dbReference>
<accession>A0A942I1E5</accession>
<keyword evidence="6" id="KW-0812">Transmembrane</keyword>
<dbReference type="EC" id="7.1.1.9" evidence="6"/>
<dbReference type="SUPFAM" id="SSF81442">
    <property type="entry name" value="Cytochrome c oxidase subunit I-like"/>
    <property type="match status" value="1"/>
</dbReference>
<keyword evidence="6" id="KW-0813">Transport</keyword>
<keyword evidence="6" id="KW-0472">Membrane</keyword>
<evidence type="ECO:0000256" key="3">
    <source>
        <dbReference type="ARBA" id="ARBA00023004"/>
    </source>
</evidence>
<sequence>MSVTTYEEQPKVERRSDRLAERLQRIWETKPGLYGWISTVDHKQIGIRYIVTAFAFLVVGGVEALIMRVQLAQPETRLVTPEVYDQLFTMHGITMIFLYGLPILSGFSNYLFPLVLGSRDMAFPRLNAFSYWVYLASGLFLYSSFLTGSAPNNGWFNYPPYSLPEFNPGPNMDFYALGMILLGISTTAGAANFVITVARTRAVGMSLNRIPILVWGTTTISVGNLLAVPAVSLAFFLLWLDRQFGTHFYDASGGGRPLLWQHLFWMFAHPWVYVIVLPAMGMVSDGLPIFCRRPLVGYTLVVLATITTMVLGFGVWVHHMFATGLPYMLLSVFSGSSLIITVPSAVAVFAWVATILAGTPVITTAFLFFAAFVVMFVVGGVSGVMTASMPADLQLHDTYFVVAHLHYVLIGINVFGVLGALYMWFPKMSGRMLDEKLGRWSFWLIFIGFNVAFLPMHWTGLLGMPRRVYTYPIEAGWGTVNLITTIGTFVLAVGFLMLFVNVFVSLQRGRIAGPNPWDGPTLEWATSSPPPPYNFAVLPVVASRHPLWENRLREGTGESSLDRGIVLDNGKEIIATTAIDAEPDLILKMPDDDPSPFLVTVFMTLGFAGLLLHWWWLAAAGGLLTPVGLIAWLWPSAELAQTAEGVHG</sequence>
<keyword evidence="2 6" id="KW-0679">Respiratory chain</keyword>
<feature type="transmembrane region" description="Helical" evidence="6">
    <location>
        <begin position="478"/>
        <end position="504"/>
    </location>
</feature>
<dbReference type="PANTHER" id="PTHR10422:SF18">
    <property type="entry name" value="CYTOCHROME C OXIDASE SUBUNIT 1"/>
    <property type="match status" value="1"/>
</dbReference>
<dbReference type="RefSeq" id="WP_188253390.1">
    <property type="nucleotide sequence ID" value="NZ_JABVCF010000002.1"/>
</dbReference>
<keyword evidence="6" id="KW-0479">Metal-binding</keyword>
<feature type="transmembrane region" description="Helical" evidence="6">
    <location>
        <begin position="295"/>
        <end position="317"/>
    </location>
</feature>
<evidence type="ECO:0000256" key="4">
    <source>
        <dbReference type="ARBA" id="ARBA00023008"/>
    </source>
</evidence>
<dbReference type="GO" id="GO:0020037">
    <property type="term" value="F:heme binding"/>
    <property type="evidence" value="ECO:0007669"/>
    <property type="project" value="InterPro"/>
</dbReference>
<evidence type="ECO:0000256" key="1">
    <source>
        <dbReference type="ARBA" id="ARBA00004673"/>
    </source>
</evidence>
<feature type="transmembrane region" description="Helical" evidence="6">
    <location>
        <begin position="47"/>
        <end position="67"/>
    </location>
</feature>
<dbReference type="GO" id="GO:0022904">
    <property type="term" value="P:respiratory electron transport chain"/>
    <property type="evidence" value="ECO:0007669"/>
    <property type="project" value="TreeGrafter"/>
</dbReference>
<dbReference type="GO" id="GO:0005886">
    <property type="term" value="C:plasma membrane"/>
    <property type="evidence" value="ECO:0007669"/>
    <property type="project" value="UniProtKB-SubCell"/>
</dbReference>
<feature type="transmembrane region" description="Helical" evidence="6">
    <location>
        <begin position="132"/>
        <end position="154"/>
    </location>
</feature>
<proteinExistence type="inferred from homology"/>
<comment type="function">
    <text evidence="6">Cytochrome c oxidase is the component of the respiratory chain that catalyzes the reduction of oxygen to water. Subunits 1-3 form the functional core of the enzyme complex. CO I is the catalytic subunit of the enzyme. Electrons originating in cytochrome c are transferred via the copper A center of subunit 2 and heme A of subunit 1 to the bimetallic center formed by heme A3 and copper B.</text>
</comment>
<dbReference type="GO" id="GO:0004129">
    <property type="term" value="F:cytochrome-c oxidase activity"/>
    <property type="evidence" value="ECO:0007669"/>
    <property type="project" value="UniProtKB-EC"/>
</dbReference>
<feature type="transmembrane region" description="Helical" evidence="6">
    <location>
        <begin position="365"/>
        <end position="385"/>
    </location>
</feature>
<dbReference type="InterPro" id="IPR023616">
    <property type="entry name" value="Cyt_c_oxase-like_su1_dom"/>
</dbReference>
<evidence type="ECO:0000313" key="9">
    <source>
        <dbReference type="Proteomes" id="UP000680348"/>
    </source>
</evidence>
<reference evidence="8" key="1">
    <citation type="submission" date="2021-04" db="EMBL/GenBank/DDBJ databases">
        <title>Pseudaminobacter soli sp. nov., isolated from paddy soil contaminated by heavy metals.</title>
        <authorList>
            <person name="Zhang K."/>
        </authorList>
    </citation>
    <scope>NUCLEOTIDE SEQUENCE</scope>
    <source>
        <strain evidence="8">19-2017</strain>
    </source>
</reference>
<feature type="transmembrane region" description="Helical" evidence="6">
    <location>
        <begin position="87"/>
        <end position="112"/>
    </location>
</feature>
<feature type="transmembrane region" description="Helical" evidence="6">
    <location>
        <begin position="174"/>
        <end position="198"/>
    </location>
</feature>
<dbReference type="PROSITE" id="PS50855">
    <property type="entry name" value="COX1"/>
    <property type="match status" value="1"/>
</dbReference>
<dbReference type="InterPro" id="IPR014241">
    <property type="entry name" value="Cyt_c_oxidase_su1_bac"/>
</dbReference>
<dbReference type="InterPro" id="IPR000883">
    <property type="entry name" value="Cyt_C_Oxase_1"/>
</dbReference>
<keyword evidence="6" id="KW-1003">Cell membrane</keyword>